<keyword evidence="10" id="KW-1185">Reference proteome</keyword>
<dbReference type="InterPro" id="IPR008984">
    <property type="entry name" value="SMAD_FHA_dom_sf"/>
</dbReference>
<dbReference type="CDD" id="cd00103">
    <property type="entry name" value="IRF"/>
    <property type="match status" value="1"/>
</dbReference>
<proteinExistence type="predicted"/>
<reference evidence="9" key="1">
    <citation type="submission" date="2025-08" db="UniProtKB">
        <authorList>
            <consortium name="Ensembl"/>
        </authorList>
    </citation>
    <scope>IDENTIFICATION</scope>
</reference>
<dbReference type="GeneTree" id="ENSGT00940000162115"/>
<sequence>MATSKRGMRSTRKLRDWTVEQVESGKFQGLVWDDPPAKTMFRIPWKHAGKQEFRQEEDAGFFKAWAIYKGKYNPGEYNPATWKTRVRCALSKSPEFEEVPSRSRLDISEPYKVYRLVPVLEQVLGNKVKKQNTKQVKMDDSGSPGAASPQKKSQPPANSLLLLESAETPAPEVMASHLSNCFNLPNCQSREVSPQATEPVLEMNEIITFTLRTDPSPVMRAATEPTDDFSFWVSISYAGEPPSKYLLPEGEYLFTSVPESLNGLPNCLKRFVLTAPATMANGLKQEIVQRLLKDLVKGIMVASNHGGIFILCRDKVCVSWSGFLAPEGQNKLVNNTHQQLFKSREFRSALELYQEGLGPLPDPRVILYVGDELDGNEHMGCKSIIIQMEQTFAIRMCSSCCSQ</sequence>
<dbReference type="Ensembl" id="ENSLLTT00000003304.1">
    <property type="protein sequence ID" value="ENSLLTP00000003173.1"/>
    <property type="gene ID" value="ENSLLTG00000002405.1"/>
</dbReference>
<dbReference type="PRINTS" id="PR00267">
    <property type="entry name" value="INTFRNREGFCT"/>
</dbReference>
<dbReference type="FunFam" id="1.10.10.10:FF:000041">
    <property type="entry name" value="Interferon regulatory factor 4"/>
    <property type="match status" value="1"/>
</dbReference>
<keyword evidence="3" id="KW-0238">DNA-binding</keyword>
<evidence type="ECO:0000256" key="2">
    <source>
        <dbReference type="ARBA" id="ARBA00023015"/>
    </source>
</evidence>
<dbReference type="SUPFAM" id="SSF46785">
    <property type="entry name" value="Winged helix' DNA-binding domain"/>
    <property type="match status" value="1"/>
</dbReference>
<keyword evidence="6" id="KW-0539">Nucleus</keyword>
<feature type="region of interest" description="Disordered" evidence="7">
    <location>
        <begin position="128"/>
        <end position="156"/>
    </location>
</feature>
<keyword evidence="2" id="KW-0805">Transcription regulation</keyword>
<dbReference type="InterPro" id="IPR036390">
    <property type="entry name" value="WH_DNA-bd_sf"/>
</dbReference>
<dbReference type="PROSITE" id="PS51507">
    <property type="entry name" value="IRF_2"/>
    <property type="match status" value="1"/>
</dbReference>
<dbReference type="GO" id="GO:0002376">
    <property type="term" value="P:immune system process"/>
    <property type="evidence" value="ECO:0007669"/>
    <property type="project" value="TreeGrafter"/>
</dbReference>
<dbReference type="PANTHER" id="PTHR11949:SF26">
    <property type="entry name" value="INTERFERON REGULATORY FACTOR 9"/>
    <property type="match status" value="1"/>
</dbReference>
<evidence type="ECO:0000256" key="3">
    <source>
        <dbReference type="ARBA" id="ARBA00023125"/>
    </source>
</evidence>
<dbReference type="Pfam" id="PF00605">
    <property type="entry name" value="IRF"/>
    <property type="match status" value="1"/>
</dbReference>
<dbReference type="PANTHER" id="PTHR11949">
    <property type="entry name" value="INTERFERON REGULATORY FACTOR"/>
    <property type="match status" value="1"/>
</dbReference>
<accession>A0A8C5RIL4</accession>
<dbReference type="Pfam" id="PF10401">
    <property type="entry name" value="IRF-3"/>
    <property type="match status" value="1"/>
</dbReference>
<dbReference type="Gene3D" id="1.10.10.10">
    <property type="entry name" value="Winged helix-like DNA-binding domain superfamily/Winged helix DNA-binding domain"/>
    <property type="match status" value="1"/>
</dbReference>
<dbReference type="SMART" id="SM01243">
    <property type="entry name" value="IRF-3"/>
    <property type="match status" value="1"/>
</dbReference>
<protein>
    <recommendedName>
        <fullName evidence="8">IRF tryptophan pentad repeat domain-containing protein</fullName>
    </recommendedName>
</protein>
<evidence type="ECO:0000256" key="5">
    <source>
        <dbReference type="ARBA" id="ARBA00023163"/>
    </source>
</evidence>
<dbReference type="InterPro" id="IPR017855">
    <property type="entry name" value="SMAD-like_dom_sf"/>
</dbReference>
<dbReference type="InterPro" id="IPR036388">
    <property type="entry name" value="WH-like_DNA-bd_sf"/>
</dbReference>
<evidence type="ECO:0000256" key="4">
    <source>
        <dbReference type="ARBA" id="ARBA00023159"/>
    </source>
</evidence>
<feature type="domain" description="IRF tryptophan pentad repeat" evidence="8">
    <location>
        <begin position="11"/>
        <end position="118"/>
    </location>
</feature>
<evidence type="ECO:0000256" key="1">
    <source>
        <dbReference type="ARBA" id="ARBA00004123"/>
    </source>
</evidence>
<dbReference type="Proteomes" id="UP000694406">
    <property type="component" value="Unplaced"/>
</dbReference>
<evidence type="ECO:0000256" key="7">
    <source>
        <dbReference type="SAM" id="MobiDB-lite"/>
    </source>
</evidence>
<organism evidence="9 10">
    <name type="scientific">Laticauda laticaudata</name>
    <name type="common">Blue-ringed sea krait</name>
    <name type="synonym">Blue-lipped sea krait</name>
    <dbReference type="NCBI Taxonomy" id="8630"/>
    <lineage>
        <taxon>Eukaryota</taxon>
        <taxon>Metazoa</taxon>
        <taxon>Chordata</taxon>
        <taxon>Craniata</taxon>
        <taxon>Vertebrata</taxon>
        <taxon>Euteleostomi</taxon>
        <taxon>Lepidosauria</taxon>
        <taxon>Squamata</taxon>
        <taxon>Bifurcata</taxon>
        <taxon>Unidentata</taxon>
        <taxon>Episquamata</taxon>
        <taxon>Toxicofera</taxon>
        <taxon>Serpentes</taxon>
        <taxon>Colubroidea</taxon>
        <taxon>Elapidae</taxon>
        <taxon>Laticaudinae</taxon>
        <taxon>Laticauda</taxon>
    </lineage>
</organism>
<dbReference type="AlphaFoldDB" id="A0A8C5RIL4"/>
<evidence type="ECO:0000313" key="10">
    <source>
        <dbReference type="Proteomes" id="UP000694406"/>
    </source>
</evidence>
<dbReference type="GO" id="GO:0045944">
    <property type="term" value="P:positive regulation of transcription by RNA polymerase II"/>
    <property type="evidence" value="ECO:0007669"/>
    <property type="project" value="UniProtKB-ARBA"/>
</dbReference>
<keyword evidence="5" id="KW-0804">Transcription</keyword>
<dbReference type="Gene3D" id="2.60.200.10">
    <property type="match status" value="1"/>
</dbReference>
<dbReference type="GO" id="GO:0000978">
    <property type="term" value="F:RNA polymerase II cis-regulatory region sequence-specific DNA binding"/>
    <property type="evidence" value="ECO:0007669"/>
    <property type="project" value="TreeGrafter"/>
</dbReference>
<dbReference type="GO" id="GO:0005634">
    <property type="term" value="C:nucleus"/>
    <property type="evidence" value="ECO:0007669"/>
    <property type="project" value="UniProtKB-SubCell"/>
</dbReference>
<comment type="subcellular location">
    <subcellularLocation>
        <location evidence="1">Nucleus</location>
    </subcellularLocation>
</comment>
<keyword evidence="4" id="KW-0010">Activator</keyword>
<evidence type="ECO:0000259" key="8">
    <source>
        <dbReference type="PROSITE" id="PS51507"/>
    </source>
</evidence>
<name>A0A8C5RIL4_LATLA</name>
<evidence type="ECO:0000313" key="9">
    <source>
        <dbReference type="Ensembl" id="ENSLLTP00000003173.1"/>
    </source>
</evidence>
<dbReference type="SMART" id="SM00348">
    <property type="entry name" value="IRF"/>
    <property type="match status" value="1"/>
</dbReference>
<dbReference type="SUPFAM" id="SSF49879">
    <property type="entry name" value="SMAD/FHA domain"/>
    <property type="match status" value="1"/>
</dbReference>
<dbReference type="InterPro" id="IPR019471">
    <property type="entry name" value="Interferon_reg_factor-3"/>
</dbReference>
<reference evidence="9" key="2">
    <citation type="submission" date="2025-09" db="UniProtKB">
        <authorList>
            <consortium name="Ensembl"/>
        </authorList>
    </citation>
    <scope>IDENTIFICATION</scope>
</reference>
<evidence type="ECO:0000256" key="6">
    <source>
        <dbReference type="ARBA" id="ARBA00023242"/>
    </source>
</evidence>
<dbReference type="GO" id="GO:0000981">
    <property type="term" value="F:DNA-binding transcription factor activity, RNA polymerase II-specific"/>
    <property type="evidence" value="ECO:0007669"/>
    <property type="project" value="TreeGrafter"/>
</dbReference>
<dbReference type="InterPro" id="IPR001346">
    <property type="entry name" value="Interferon_reg_fact_DNA-bd_dom"/>
</dbReference>